<feature type="region of interest" description="Disordered" evidence="13">
    <location>
        <begin position="591"/>
        <end position="656"/>
    </location>
</feature>
<dbReference type="HAMAP" id="MF_00071">
    <property type="entry name" value="LepA"/>
    <property type="match status" value="1"/>
</dbReference>
<dbReference type="GO" id="GO:0004451">
    <property type="term" value="F:isocitrate lyase activity"/>
    <property type="evidence" value="ECO:0007669"/>
    <property type="project" value="InterPro"/>
</dbReference>
<dbReference type="GO" id="GO:0045727">
    <property type="term" value="P:positive regulation of translation"/>
    <property type="evidence" value="ECO:0007669"/>
    <property type="project" value="UniProtKB-UniRule"/>
</dbReference>
<dbReference type="Gene3D" id="3.30.70.240">
    <property type="match status" value="1"/>
</dbReference>
<evidence type="ECO:0000256" key="4">
    <source>
        <dbReference type="ARBA" id="ARBA00022741"/>
    </source>
</evidence>
<dbReference type="STRING" id="49012.A0A0F7SBG4"/>
<dbReference type="FunFam" id="3.30.70.870:FF:000004">
    <property type="entry name" value="Translation factor GUF1, mitochondrial"/>
    <property type="match status" value="1"/>
</dbReference>
<keyword evidence="6 12" id="KW-0378">Hydrolase</keyword>
<dbReference type="GO" id="GO:0005759">
    <property type="term" value="C:mitochondrial matrix"/>
    <property type="evidence" value="ECO:0007669"/>
    <property type="project" value="UniProtKB-UniRule"/>
</dbReference>
<evidence type="ECO:0000313" key="16">
    <source>
        <dbReference type="Proteomes" id="UP000242770"/>
    </source>
</evidence>
<keyword evidence="9 12" id="KW-0342">GTP-binding</keyword>
<dbReference type="CDD" id="cd03699">
    <property type="entry name" value="EF4_II"/>
    <property type="match status" value="1"/>
</dbReference>
<evidence type="ECO:0000256" key="11">
    <source>
        <dbReference type="ARBA" id="ARBA00023239"/>
    </source>
</evidence>
<dbReference type="SUPFAM" id="SSF51621">
    <property type="entry name" value="Phosphoenolpyruvate/pyruvate domain"/>
    <property type="match status" value="1"/>
</dbReference>
<sequence>MSSRFIATCLARVNAARVQAPAARLSLLSRSTRALPSFASSSICSVRMNSTNATSLNPQPALLRVQPPTAEQEQADYEAAVKQVQEWFDSPRFKGIKRPYGPEAVVSKRGSMPVQPPASSLTADKLFALLSEHAAKGTPAHTMGAIDPVQQSQMAHNQEVVYVSGWACSSVLTTCNNEVGPDLADYPYTTVPNQVQRLFKAQQHHDRKHWDERCQLTAEQKAKTPWVDYLRPIIADADTGHGGLSTVFKLAKLFAEQGAAGIHLEDQLHGGKKCGHQAGKVLVPTSEHVNRLTATRFAWDILGSANILIARTDSESAKLISSSIDARDHEFIKGAYNLPEGTASLADTLAAKEAAGASGPKVDAAEKAWMDKCELLTFNEAVAKHNAANKQGIQAYNQKVAGGVSNGAARVIAKEVFGAEGVPTWCWDAPRTKEGYYHFKGGVEAAIKRVKIFGAYADMLWLETKTPDLKQAQTFAADIHQDLPGKWLVYNLSPSFNWSAHGFSDQDLKNFVWDLAKSGFVFQLISLAGLHSTGAMTCELSQRFKTDGMLAYVELVQRKEKEIGCDVLTHQKWSGAAYVDRMLQAVSSGSSATQAMGADSSTSKAAEAVRRPLSSSSQLRRHTSRSRSVPNRHFSTSISTHQAASSSPPTKPDARDVTKFDQLETRTFSIISHVDHGKSTLADRLLELTGTIPSDGSNQQVLDKLKVERERGITVKSQAVTMVYDYDGTREDFISAFDDGFAPKPGRYLLNLIDCPGHVDFSYEVSRSLSACQSALLVVDATQGVQAQSITVFELAKQKDLAIVPVLNKSDLPAADPDRCSIQMEEILGIDTTLPGQEPLLISAKTGKGVDGVLRALVERTKPPPGVEGGKLKGREGPGFRALVFDSWYDQYKGVVSLVSIADGAVKKGDRITSCHTGKRYEVLSLGVNSPDMIATDVLRKGQVGWIIANMKDMSEAQIGDTFHLASEKVEPLEGFAPTVPMVYAGIFPIETTDFLKLEEAIQRLALNDRSVTVQRESSMALGQGCRLGFLGLLHLDVFRQRLEDEYGHAILVTAPSVPYRVTWRDGREEIVSNPIHFPDDSERKAKVTLLEEPMVKGIVRCPEEYTGEIMQLCAEHRGEQLDVSFPPTASAIRSVQMTYRLPLSEIVTDFFDKLKSGSSGFASFEYSEDGYAASDLVKLNFLISNTVLDSLSIIMHRSKVVYNARQWTKKLKDIIPRQQFEVSIQATTGSKVIARETLSAYRKDVTAGLYGGHYERKLKHLNKQKEGKKRLKALGVGRVQIPTEKFLEVLDTRSKAK</sequence>
<keyword evidence="7 12" id="KW-0648">Protein biosynthesis</keyword>
<dbReference type="GO" id="GO:0005525">
    <property type="term" value="F:GTP binding"/>
    <property type="evidence" value="ECO:0007669"/>
    <property type="project" value="UniProtKB-UniRule"/>
</dbReference>
<dbReference type="SUPFAM" id="SSF54980">
    <property type="entry name" value="EF-G C-terminal domain-like"/>
    <property type="match status" value="2"/>
</dbReference>
<dbReference type="InterPro" id="IPR039556">
    <property type="entry name" value="ICL/PEPM"/>
</dbReference>
<dbReference type="Gene3D" id="3.30.70.870">
    <property type="entry name" value="Elongation Factor G (Translational Gtpase), domain 3"/>
    <property type="match status" value="1"/>
</dbReference>
<dbReference type="FunFam" id="3.30.70.2570:FF:000001">
    <property type="entry name" value="Translation factor GUF1, mitochondrial"/>
    <property type="match status" value="1"/>
</dbReference>
<keyword evidence="5 12" id="KW-0999">Mitochondrion inner membrane</keyword>
<dbReference type="PANTHER" id="PTHR43512:SF7">
    <property type="entry name" value="TRANSLATION FACTOR GUF1, MITOCHONDRIAL"/>
    <property type="match status" value="1"/>
</dbReference>
<dbReference type="NCBIfam" id="TIGR01346">
    <property type="entry name" value="isocit_lyase"/>
    <property type="match status" value="1"/>
</dbReference>
<dbReference type="Gene3D" id="1.10.10.850">
    <property type="match status" value="1"/>
</dbReference>
<dbReference type="PRINTS" id="PR00315">
    <property type="entry name" value="ELONGATNFCT"/>
</dbReference>
<feature type="compositionally biased region" description="Polar residues" evidence="13">
    <location>
        <begin position="626"/>
        <end position="648"/>
    </location>
</feature>
<evidence type="ECO:0000256" key="12">
    <source>
        <dbReference type="HAMAP-Rule" id="MF_03137"/>
    </source>
</evidence>
<dbReference type="GO" id="GO:0019752">
    <property type="term" value="P:carboxylic acid metabolic process"/>
    <property type="evidence" value="ECO:0007669"/>
    <property type="project" value="InterPro"/>
</dbReference>
<comment type="caution">
    <text evidence="12">Lacks conserved residue(s) required for the propagation of feature annotation.</text>
</comment>
<dbReference type="InterPro" id="IPR004161">
    <property type="entry name" value="EFTu-like_2"/>
</dbReference>
<evidence type="ECO:0000256" key="2">
    <source>
        <dbReference type="ARBA" id="ARBA00005704"/>
    </source>
</evidence>
<dbReference type="GO" id="GO:0003924">
    <property type="term" value="F:GTPase activity"/>
    <property type="evidence" value="ECO:0007669"/>
    <property type="project" value="UniProtKB-UniRule"/>
</dbReference>
<dbReference type="GO" id="GO:0006412">
    <property type="term" value="P:translation"/>
    <property type="evidence" value="ECO:0007669"/>
    <property type="project" value="UniProtKB-KW"/>
</dbReference>
<dbReference type="InterPro" id="IPR013842">
    <property type="entry name" value="LepA_CTD"/>
</dbReference>
<dbReference type="FunFam" id="2.40.30.10:FF:000015">
    <property type="entry name" value="Translation factor GUF1, mitochondrial"/>
    <property type="match status" value="1"/>
</dbReference>
<keyword evidence="10 12" id="KW-0472">Membrane</keyword>
<dbReference type="FunFam" id="3.30.70.240:FF:000007">
    <property type="entry name" value="Translation factor GUF1, mitochondrial"/>
    <property type="match status" value="1"/>
</dbReference>
<keyword evidence="11" id="KW-0456">Lyase</keyword>
<comment type="similarity">
    <text evidence="2">Belongs to the isocitrate lyase/PEP mutase superfamily. Isocitrate lyase family.</text>
</comment>
<dbReference type="Gene3D" id="3.30.70.2570">
    <property type="entry name" value="Elongation factor 4, C-terminal domain"/>
    <property type="match status" value="1"/>
</dbReference>
<gene>
    <name evidence="15" type="primary">SSCI84550.1</name>
</gene>
<accession>A0A0F7SBG4</accession>
<dbReference type="InterPro" id="IPR009000">
    <property type="entry name" value="Transl_B-barrel_sf"/>
</dbReference>
<dbReference type="InterPro" id="IPR027417">
    <property type="entry name" value="P-loop_NTPase"/>
</dbReference>
<dbReference type="Pfam" id="PF03144">
    <property type="entry name" value="GTP_EFTU_D2"/>
    <property type="match status" value="1"/>
</dbReference>
<dbReference type="Pfam" id="PF00463">
    <property type="entry name" value="ICL"/>
    <property type="match status" value="1"/>
</dbReference>
<dbReference type="CDD" id="cd00377">
    <property type="entry name" value="ICL_PEPM"/>
    <property type="match status" value="1"/>
</dbReference>
<proteinExistence type="inferred from homology"/>
<dbReference type="InterPro" id="IPR035647">
    <property type="entry name" value="EFG_III/V"/>
</dbReference>
<dbReference type="Pfam" id="PF00679">
    <property type="entry name" value="EFG_C"/>
    <property type="match status" value="1"/>
</dbReference>
<dbReference type="Gene3D" id="3.40.50.300">
    <property type="entry name" value="P-loop containing nucleotide triphosphate hydrolases"/>
    <property type="match status" value="1"/>
</dbReference>
<dbReference type="InterPro" id="IPR006297">
    <property type="entry name" value="EF-4"/>
</dbReference>
<feature type="domain" description="Tr-type G" evidence="14">
    <location>
        <begin position="663"/>
        <end position="865"/>
    </location>
</feature>
<dbReference type="CDD" id="cd01890">
    <property type="entry name" value="LepA"/>
    <property type="match status" value="1"/>
</dbReference>
<dbReference type="CDD" id="cd03709">
    <property type="entry name" value="lepA_C"/>
    <property type="match status" value="1"/>
</dbReference>
<comment type="similarity">
    <text evidence="12">Belongs to the GTP-binding elongation factor family. LepA subfamily.</text>
</comment>
<dbReference type="InterPro" id="IPR038363">
    <property type="entry name" value="LepA_C_sf"/>
</dbReference>
<keyword evidence="16" id="KW-1185">Reference proteome</keyword>
<evidence type="ECO:0000256" key="3">
    <source>
        <dbReference type="ARBA" id="ARBA00012260"/>
    </source>
</evidence>
<dbReference type="EMBL" id="CCFA01005134">
    <property type="protein sequence ID" value="CDW99771.1"/>
    <property type="molecule type" value="Genomic_DNA"/>
</dbReference>
<dbReference type="Pfam" id="PF00009">
    <property type="entry name" value="GTP_EFTU"/>
    <property type="match status" value="1"/>
</dbReference>
<evidence type="ECO:0000256" key="13">
    <source>
        <dbReference type="SAM" id="MobiDB-lite"/>
    </source>
</evidence>
<dbReference type="PROSITE" id="PS00161">
    <property type="entry name" value="ISOCITRATE_LYASE"/>
    <property type="match status" value="1"/>
</dbReference>
<evidence type="ECO:0000256" key="6">
    <source>
        <dbReference type="ARBA" id="ARBA00022801"/>
    </source>
</evidence>
<protein>
    <recommendedName>
        <fullName evidence="3">methylisocitrate lyase</fullName>
        <ecNumber evidence="3">4.1.3.30</ecNumber>
    </recommendedName>
</protein>
<evidence type="ECO:0000256" key="7">
    <source>
        <dbReference type="ARBA" id="ARBA00022917"/>
    </source>
</evidence>
<dbReference type="GO" id="GO:0005743">
    <property type="term" value="C:mitochondrial inner membrane"/>
    <property type="evidence" value="ECO:0007669"/>
    <property type="project" value="UniProtKB-SubCell"/>
</dbReference>
<evidence type="ECO:0000256" key="8">
    <source>
        <dbReference type="ARBA" id="ARBA00023128"/>
    </source>
</evidence>
<dbReference type="NCBIfam" id="TIGR00231">
    <property type="entry name" value="small_GTP"/>
    <property type="match status" value="1"/>
</dbReference>
<dbReference type="SUPFAM" id="SSF52540">
    <property type="entry name" value="P-loop containing nucleoside triphosphate hydrolases"/>
    <property type="match status" value="1"/>
</dbReference>
<dbReference type="GO" id="GO:0046421">
    <property type="term" value="F:methylisocitrate lyase activity"/>
    <property type="evidence" value="ECO:0007669"/>
    <property type="project" value="UniProtKB-EC"/>
</dbReference>
<dbReference type="InterPro" id="IPR035654">
    <property type="entry name" value="LepA_IV"/>
</dbReference>
<evidence type="ECO:0000256" key="9">
    <source>
        <dbReference type="ARBA" id="ARBA00023134"/>
    </source>
</evidence>
<keyword evidence="4 12" id="KW-0547">Nucleotide-binding</keyword>
<dbReference type="InterPro" id="IPR015813">
    <property type="entry name" value="Pyrv/PenolPyrv_kinase-like_dom"/>
</dbReference>
<dbReference type="InterPro" id="IPR031157">
    <property type="entry name" value="G_TR_CS"/>
</dbReference>
<dbReference type="PROSITE" id="PS51722">
    <property type="entry name" value="G_TR_2"/>
    <property type="match status" value="1"/>
</dbReference>
<dbReference type="Pfam" id="PF06421">
    <property type="entry name" value="LepA_C"/>
    <property type="match status" value="1"/>
</dbReference>
<evidence type="ECO:0000259" key="14">
    <source>
        <dbReference type="PROSITE" id="PS51722"/>
    </source>
</evidence>
<dbReference type="Gene3D" id="2.40.30.10">
    <property type="entry name" value="Translation factors"/>
    <property type="match status" value="1"/>
</dbReference>
<dbReference type="EC" id="4.1.3.30" evidence="3"/>
<evidence type="ECO:0000256" key="5">
    <source>
        <dbReference type="ARBA" id="ARBA00022792"/>
    </source>
</evidence>
<dbReference type="SUPFAM" id="SSF50447">
    <property type="entry name" value="Translation proteins"/>
    <property type="match status" value="1"/>
</dbReference>
<comment type="function">
    <text evidence="12">Promotes mitochondrial protein synthesis. May act as a fidelity factor of the translation reaction, by catalyzing a one-codon backward translocation of tRNAs on improperly translocated ribosomes. Binds to mitochondrial ribosomes in a GTP-dependent manner.</text>
</comment>
<dbReference type="PANTHER" id="PTHR43512">
    <property type="entry name" value="TRANSLATION FACTOR GUF1-RELATED"/>
    <property type="match status" value="1"/>
</dbReference>
<dbReference type="CDD" id="cd16260">
    <property type="entry name" value="EF4_III"/>
    <property type="match status" value="1"/>
</dbReference>
<dbReference type="InterPro" id="IPR018523">
    <property type="entry name" value="Isocitrate_lyase_ph_CS"/>
</dbReference>
<dbReference type="InterPro" id="IPR040442">
    <property type="entry name" value="Pyrv_kinase-like_dom_sf"/>
</dbReference>
<comment type="catalytic activity">
    <reaction evidence="12">
        <text>GTP + H2O = GDP + phosphate + H(+)</text>
        <dbReference type="Rhea" id="RHEA:19669"/>
        <dbReference type="ChEBI" id="CHEBI:15377"/>
        <dbReference type="ChEBI" id="CHEBI:15378"/>
        <dbReference type="ChEBI" id="CHEBI:37565"/>
        <dbReference type="ChEBI" id="CHEBI:43474"/>
        <dbReference type="ChEBI" id="CHEBI:58189"/>
        <dbReference type="EC" id="3.6.5.n1"/>
    </reaction>
</comment>
<comment type="similarity">
    <text evidence="1">Belongs to the TRAFAC class translation factor GTPase superfamily. Classic translation factor GTPase family. LepA subfamily.</text>
</comment>
<dbReference type="NCBIfam" id="TIGR01393">
    <property type="entry name" value="lepA"/>
    <property type="match status" value="1"/>
</dbReference>
<comment type="subcellular location">
    <subcellularLocation>
        <location evidence="12">Mitochondrion inner membrane</location>
        <topology evidence="12">Peripheral membrane protein</topology>
        <orientation evidence="12">Matrix side</orientation>
    </subcellularLocation>
</comment>
<evidence type="ECO:0000256" key="1">
    <source>
        <dbReference type="ARBA" id="ARBA00005454"/>
    </source>
</evidence>
<dbReference type="GO" id="GO:0097177">
    <property type="term" value="F:mitochondrial ribosome binding"/>
    <property type="evidence" value="ECO:0007669"/>
    <property type="project" value="TreeGrafter"/>
</dbReference>
<feature type="compositionally biased region" description="Polar residues" evidence="13">
    <location>
        <begin position="591"/>
        <end position="604"/>
    </location>
</feature>
<keyword evidence="8 12" id="KW-0496">Mitochondrion</keyword>
<evidence type="ECO:0000313" key="15">
    <source>
        <dbReference type="EMBL" id="CDW99771.1"/>
    </source>
</evidence>
<dbReference type="Gene3D" id="3.20.20.60">
    <property type="entry name" value="Phosphoenolpyruvate-binding domains"/>
    <property type="match status" value="1"/>
</dbReference>
<organism evidence="15 16">
    <name type="scientific">Sporisorium scitamineum</name>
    <dbReference type="NCBI Taxonomy" id="49012"/>
    <lineage>
        <taxon>Eukaryota</taxon>
        <taxon>Fungi</taxon>
        <taxon>Dikarya</taxon>
        <taxon>Basidiomycota</taxon>
        <taxon>Ustilaginomycotina</taxon>
        <taxon>Ustilaginomycetes</taxon>
        <taxon>Ustilaginales</taxon>
        <taxon>Ustilaginaceae</taxon>
        <taxon>Sporisorium</taxon>
    </lineage>
</organism>
<dbReference type="FunFam" id="3.40.50.300:FF:002814">
    <property type="entry name" value="Translation factor GUF1, mitochondrial"/>
    <property type="match status" value="1"/>
</dbReference>
<dbReference type="InterPro" id="IPR005225">
    <property type="entry name" value="Small_GTP-bd"/>
</dbReference>
<name>A0A0F7SBG4_9BASI</name>
<evidence type="ECO:0000256" key="10">
    <source>
        <dbReference type="ARBA" id="ARBA00023136"/>
    </source>
</evidence>
<dbReference type="InterPro" id="IPR006254">
    <property type="entry name" value="Isocitrate_lyase"/>
</dbReference>
<reference evidence="16" key="1">
    <citation type="submission" date="2014-06" db="EMBL/GenBank/DDBJ databases">
        <authorList>
            <person name="Berkman P.J."/>
        </authorList>
    </citation>
    <scope>NUCLEOTIDE SEQUENCE [LARGE SCALE GENOMIC DNA]</scope>
</reference>
<dbReference type="InterPro" id="IPR000640">
    <property type="entry name" value="EFG_V-like"/>
</dbReference>
<dbReference type="PROSITE" id="PS00301">
    <property type="entry name" value="G_TR_1"/>
    <property type="match status" value="1"/>
</dbReference>
<dbReference type="InterPro" id="IPR000795">
    <property type="entry name" value="T_Tr_GTP-bd_dom"/>
</dbReference>
<dbReference type="Proteomes" id="UP000242770">
    <property type="component" value="Unassembled WGS sequence"/>
</dbReference>
<feature type="binding site" evidence="12">
    <location>
        <begin position="672"/>
        <end position="679"/>
    </location>
    <ligand>
        <name>GTP</name>
        <dbReference type="ChEBI" id="CHEBI:37565"/>
    </ligand>
</feature>
<dbReference type="FunFam" id="1.10.10.850:FF:000001">
    <property type="entry name" value="Isocitrate lyase"/>
    <property type="match status" value="1"/>
</dbReference>